<dbReference type="AlphaFoldDB" id="M1D9R9"/>
<dbReference type="Gramene" id="PGSC0003DMT400085560">
    <property type="protein sequence ID" value="PGSC0003DMT400085560"/>
    <property type="gene ID" value="PGSC0003DMG400035131"/>
</dbReference>
<dbReference type="InParanoid" id="M1D9R9"/>
<protein>
    <submittedName>
        <fullName evidence="1">Uncharacterized protein</fullName>
    </submittedName>
</protein>
<dbReference type="Proteomes" id="UP000011115">
    <property type="component" value="Unassembled WGS sequence"/>
</dbReference>
<proteinExistence type="predicted"/>
<keyword evidence="2" id="KW-1185">Reference proteome</keyword>
<sequence>MRRDLRHLKNRWIRPIPRKVSHTSKNIITHNSYIDHVEPDLLNSPGTGKNHHVEKAPAGKTQAKLGEDSVLPTPISQNPPSMPNVLAGMDKEGNTKASKIKGIDSMLLLPLTPLDICLIVLEVVGVLDGGLEENITKLQEGVSKGGVFAS</sequence>
<dbReference type="PaxDb" id="4113-PGSC0003DMT400085560"/>
<dbReference type="EnsemblPlants" id="PGSC0003DMT400085560">
    <property type="protein sequence ID" value="PGSC0003DMT400085560"/>
    <property type="gene ID" value="PGSC0003DMG400035131"/>
</dbReference>
<name>M1D9R9_SOLTU</name>
<reference evidence="1" key="2">
    <citation type="submission" date="2015-06" db="UniProtKB">
        <authorList>
            <consortium name="EnsemblPlants"/>
        </authorList>
    </citation>
    <scope>IDENTIFICATION</scope>
    <source>
        <strain evidence="1">DM1-3 516 R44</strain>
    </source>
</reference>
<reference evidence="2" key="1">
    <citation type="journal article" date="2011" name="Nature">
        <title>Genome sequence and analysis of the tuber crop potato.</title>
        <authorList>
            <consortium name="The Potato Genome Sequencing Consortium"/>
        </authorList>
    </citation>
    <scope>NUCLEOTIDE SEQUENCE [LARGE SCALE GENOMIC DNA]</scope>
    <source>
        <strain evidence="2">cv. DM1-3 516 R44</strain>
    </source>
</reference>
<dbReference type="HOGENOM" id="CLU_1743719_0_0_1"/>
<evidence type="ECO:0000313" key="1">
    <source>
        <dbReference type="EnsemblPlants" id="PGSC0003DMT400085560"/>
    </source>
</evidence>
<organism evidence="1 2">
    <name type="scientific">Solanum tuberosum</name>
    <name type="common">Potato</name>
    <dbReference type="NCBI Taxonomy" id="4113"/>
    <lineage>
        <taxon>Eukaryota</taxon>
        <taxon>Viridiplantae</taxon>
        <taxon>Streptophyta</taxon>
        <taxon>Embryophyta</taxon>
        <taxon>Tracheophyta</taxon>
        <taxon>Spermatophyta</taxon>
        <taxon>Magnoliopsida</taxon>
        <taxon>eudicotyledons</taxon>
        <taxon>Gunneridae</taxon>
        <taxon>Pentapetalae</taxon>
        <taxon>asterids</taxon>
        <taxon>lamiids</taxon>
        <taxon>Solanales</taxon>
        <taxon>Solanaceae</taxon>
        <taxon>Solanoideae</taxon>
        <taxon>Solaneae</taxon>
        <taxon>Solanum</taxon>
    </lineage>
</organism>
<evidence type="ECO:0000313" key="2">
    <source>
        <dbReference type="Proteomes" id="UP000011115"/>
    </source>
</evidence>
<accession>M1D9R9</accession>